<keyword evidence="3" id="KW-0677">Repeat</keyword>
<dbReference type="InterPro" id="IPR050179">
    <property type="entry name" value="Trans_hexapeptide_repeat"/>
</dbReference>
<dbReference type="OrthoDB" id="9815592at2"/>
<dbReference type="RefSeq" id="WP_129402955.1">
    <property type="nucleotide sequence ID" value="NZ_SBKP01000001.1"/>
</dbReference>
<name>A0A4Q1KP29_9SPHN</name>
<dbReference type="InterPro" id="IPR001451">
    <property type="entry name" value="Hexapep"/>
</dbReference>
<dbReference type="Proteomes" id="UP000290958">
    <property type="component" value="Unassembled WGS sequence"/>
</dbReference>
<sequence length="169" mass="18435">MSYSPLVRLRRFMHGFLVVKCVNWYYRTVWGMHIGPDCRISLSAKLDKANPDGIVIGKSTAITFGAAILSHDFVNNVHSTTRIGDYCFIGAHAVIMPGITVGDHSIVATGAIVMRDVPPHTVVMGNPARPIEQNIQTGRWGIRIRDPQNVPPNVAVPASPDKPDLKAVS</sequence>
<dbReference type="Pfam" id="PF00132">
    <property type="entry name" value="Hexapep"/>
    <property type="match status" value="1"/>
</dbReference>
<evidence type="ECO:0000256" key="1">
    <source>
        <dbReference type="ARBA" id="ARBA00007274"/>
    </source>
</evidence>
<feature type="region of interest" description="Disordered" evidence="5">
    <location>
        <begin position="146"/>
        <end position="169"/>
    </location>
</feature>
<evidence type="ECO:0000256" key="5">
    <source>
        <dbReference type="SAM" id="MobiDB-lite"/>
    </source>
</evidence>
<evidence type="ECO:0000313" key="6">
    <source>
        <dbReference type="EMBL" id="RXR31190.1"/>
    </source>
</evidence>
<evidence type="ECO:0000313" key="7">
    <source>
        <dbReference type="Proteomes" id="UP000290958"/>
    </source>
</evidence>
<gene>
    <name evidence="6" type="ORF">EQG66_02205</name>
</gene>
<keyword evidence="4 6" id="KW-0012">Acyltransferase</keyword>
<organism evidence="6 7">
    <name type="scientific">Sphingobium fluviale</name>
    <dbReference type="NCBI Taxonomy" id="2506423"/>
    <lineage>
        <taxon>Bacteria</taxon>
        <taxon>Pseudomonadati</taxon>
        <taxon>Pseudomonadota</taxon>
        <taxon>Alphaproteobacteria</taxon>
        <taxon>Sphingomonadales</taxon>
        <taxon>Sphingomonadaceae</taxon>
        <taxon>Sphingobium</taxon>
    </lineage>
</organism>
<dbReference type="PROSITE" id="PS00101">
    <property type="entry name" value="HEXAPEP_TRANSFERASES"/>
    <property type="match status" value="1"/>
</dbReference>
<comment type="similarity">
    <text evidence="1">Belongs to the transferase hexapeptide repeat family.</text>
</comment>
<dbReference type="InterPro" id="IPR018357">
    <property type="entry name" value="Hexapep_transf_CS"/>
</dbReference>
<proteinExistence type="inferred from homology"/>
<evidence type="ECO:0000256" key="4">
    <source>
        <dbReference type="ARBA" id="ARBA00023315"/>
    </source>
</evidence>
<dbReference type="SUPFAM" id="SSF51161">
    <property type="entry name" value="Trimeric LpxA-like enzymes"/>
    <property type="match status" value="1"/>
</dbReference>
<keyword evidence="7" id="KW-1185">Reference proteome</keyword>
<evidence type="ECO:0000256" key="3">
    <source>
        <dbReference type="ARBA" id="ARBA00022737"/>
    </source>
</evidence>
<accession>A0A4Q1KP29</accession>
<dbReference type="CDD" id="cd04647">
    <property type="entry name" value="LbH_MAT_like"/>
    <property type="match status" value="1"/>
</dbReference>
<evidence type="ECO:0000256" key="2">
    <source>
        <dbReference type="ARBA" id="ARBA00022679"/>
    </source>
</evidence>
<reference evidence="7" key="1">
    <citation type="submission" date="2019-01" db="EMBL/GenBank/DDBJ databases">
        <title>Cytophagaceae bacterium strain CAR-16.</title>
        <authorList>
            <person name="Chen W.-M."/>
        </authorList>
    </citation>
    <scope>NUCLEOTIDE SEQUENCE [LARGE SCALE GENOMIC DNA]</scope>
    <source>
        <strain evidence="7">CHR27</strain>
    </source>
</reference>
<protein>
    <submittedName>
        <fullName evidence="6">Acyltransferase</fullName>
    </submittedName>
</protein>
<dbReference type="AlphaFoldDB" id="A0A4Q1KP29"/>
<dbReference type="PANTHER" id="PTHR43300">
    <property type="entry name" value="ACETYLTRANSFERASE"/>
    <property type="match status" value="1"/>
</dbReference>
<dbReference type="GO" id="GO:0016746">
    <property type="term" value="F:acyltransferase activity"/>
    <property type="evidence" value="ECO:0007669"/>
    <property type="project" value="UniProtKB-KW"/>
</dbReference>
<dbReference type="InterPro" id="IPR011004">
    <property type="entry name" value="Trimer_LpxA-like_sf"/>
</dbReference>
<dbReference type="Gene3D" id="2.160.10.10">
    <property type="entry name" value="Hexapeptide repeat proteins"/>
    <property type="match status" value="1"/>
</dbReference>
<dbReference type="EMBL" id="SBKP01000001">
    <property type="protein sequence ID" value="RXR31190.1"/>
    <property type="molecule type" value="Genomic_DNA"/>
</dbReference>
<keyword evidence="2 6" id="KW-0808">Transferase</keyword>
<comment type="caution">
    <text evidence="6">The sequence shown here is derived from an EMBL/GenBank/DDBJ whole genome shotgun (WGS) entry which is preliminary data.</text>
</comment>